<evidence type="ECO:0000313" key="3">
    <source>
        <dbReference type="EMBL" id="KAF2490050.1"/>
    </source>
</evidence>
<proteinExistence type="predicted"/>
<dbReference type="SUPFAM" id="SSF52087">
    <property type="entry name" value="CRAL/TRIO domain"/>
    <property type="match status" value="1"/>
</dbReference>
<dbReference type="InterPro" id="IPR011074">
    <property type="entry name" value="CRAL/TRIO_N_dom"/>
</dbReference>
<dbReference type="SUPFAM" id="SSF46938">
    <property type="entry name" value="CRAL/TRIO N-terminal domain"/>
    <property type="match status" value="1"/>
</dbReference>
<dbReference type="EMBL" id="MU004198">
    <property type="protein sequence ID" value="KAF2490050.1"/>
    <property type="molecule type" value="Genomic_DNA"/>
</dbReference>
<dbReference type="InterPro" id="IPR036865">
    <property type="entry name" value="CRAL-TRIO_dom_sf"/>
</dbReference>
<dbReference type="SMART" id="SM01100">
    <property type="entry name" value="CRAL_TRIO_N"/>
    <property type="match status" value="1"/>
</dbReference>
<dbReference type="Gene3D" id="3.40.525.10">
    <property type="entry name" value="CRAL-TRIO lipid binding domain"/>
    <property type="match status" value="1"/>
</dbReference>
<gene>
    <name evidence="3" type="ORF">BU16DRAFT_531399</name>
</gene>
<dbReference type="Proteomes" id="UP000799750">
    <property type="component" value="Unassembled WGS sequence"/>
</dbReference>
<dbReference type="InterPro" id="IPR036273">
    <property type="entry name" value="CRAL/TRIO_N_dom_sf"/>
</dbReference>
<dbReference type="Pfam" id="PF03765">
    <property type="entry name" value="CRAL_TRIO_N"/>
    <property type="match status" value="1"/>
</dbReference>
<feature type="domain" description="CRAL-TRIO" evidence="2">
    <location>
        <begin position="173"/>
        <end position="316"/>
    </location>
</feature>
<dbReference type="PANTHER" id="PTHR45824:SF29">
    <property type="entry name" value="GH16843P"/>
    <property type="match status" value="1"/>
</dbReference>
<dbReference type="GO" id="GO:0071944">
    <property type="term" value="C:cell periphery"/>
    <property type="evidence" value="ECO:0007669"/>
    <property type="project" value="UniProtKB-ARBA"/>
</dbReference>
<organism evidence="3 4">
    <name type="scientific">Lophium mytilinum</name>
    <dbReference type="NCBI Taxonomy" id="390894"/>
    <lineage>
        <taxon>Eukaryota</taxon>
        <taxon>Fungi</taxon>
        <taxon>Dikarya</taxon>
        <taxon>Ascomycota</taxon>
        <taxon>Pezizomycotina</taxon>
        <taxon>Dothideomycetes</taxon>
        <taxon>Pleosporomycetidae</taxon>
        <taxon>Mytilinidiales</taxon>
        <taxon>Mytilinidiaceae</taxon>
        <taxon>Lophium</taxon>
    </lineage>
</organism>
<keyword evidence="4" id="KW-1185">Reference proteome</keyword>
<feature type="region of interest" description="Disordered" evidence="1">
    <location>
        <begin position="1"/>
        <end position="81"/>
    </location>
</feature>
<evidence type="ECO:0000256" key="1">
    <source>
        <dbReference type="SAM" id="MobiDB-lite"/>
    </source>
</evidence>
<dbReference type="GO" id="GO:0008289">
    <property type="term" value="F:lipid binding"/>
    <property type="evidence" value="ECO:0007669"/>
    <property type="project" value="UniProtKB-ARBA"/>
</dbReference>
<dbReference type="GO" id="GO:0008526">
    <property type="term" value="F:phosphatidylinositol transfer activity"/>
    <property type="evidence" value="ECO:0007669"/>
    <property type="project" value="TreeGrafter"/>
</dbReference>
<name>A0A6A6QDH7_9PEZI</name>
<reference evidence="3" key="1">
    <citation type="journal article" date="2020" name="Stud. Mycol.">
        <title>101 Dothideomycetes genomes: a test case for predicting lifestyles and emergence of pathogens.</title>
        <authorList>
            <person name="Haridas S."/>
            <person name="Albert R."/>
            <person name="Binder M."/>
            <person name="Bloem J."/>
            <person name="Labutti K."/>
            <person name="Salamov A."/>
            <person name="Andreopoulos B."/>
            <person name="Baker S."/>
            <person name="Barry K."/>
            <person name="Bills G."/>
            <person name="Bluhm B."/>
            <person name="Cannon C."/>
            <person name="Castanera R."/>
            <person name="Culley D."/>
            <person name="Daum C."/>
            <person name="Ezra D."/>
            <person name="Gonzalez J."/>
            <person name="Henrissat B."/>
            <person name="Kuo A."/>
            <person name="Liang C."/>
            <person name="Lipzen A."/>
            <person name="Lutzoni F."/>
            <person name="Magnuson J."/>
            <person name="Mondo S."/>
            <person name="Nolan M."/>
            <person name="Ohm R."/>
            <person name="Pangilinan J."/>
            <person name="Park H.-J."/>
            <person name="Ramirez L."/>
            <person name="Alfaro M."/>
            <person name="Sun H."/>
            <person name="Tritt A."/>
            <person name="Yoshinaga Y."/>
            <person name="Zwiers L.-H."/>
            <person name="Turgeon B."/>
            <person name="Goodwin S."/>
            <person name="Spatafora J."/>
            <person name="Crous P."/>
            <person name="Grigoriev I."/>
        </authorList>
    </citation>
    <scope>NUCLEOTIDE SEQUENCE</scope>
    <source>
        <strain evidence="3">CBS 269.34</strain>
    </source>
</reference>
<dbReference type="InterPro" id="IPR052578">
    <property type="entry name" value="PI_Transfer_CRAL-TRIO"/>
</dbReference>
<dbReference type="OrthoDB" id="75724at2759"/>
<sequence>MATQVADSVTASSVEPINEKALLSPDTTKAGDASSERPASSIDSKSVVEASVPGAPVGPVKTPPTNPLPGCSPAPRAELTAEEQTKYDEVLATVTAWTEIPNTSAKNAPTAPLTENEQLWLTRECILRYLRATKWHVPQASKRLLETIVWRREYGVEGFTADYIAPENGTGKQVIYGYDNEGRSCLYLNPNKQNTKQGERQVQHLVYMLERVIELNPPGQETLALLINFKESSASSNPSVATGKQVLNILQNHYPERLGRALISHLPWYVTAFFKLISPFIDPLTKTKMKFNEPLTDHVPASQLIKNSGGEVDFTYDHDVYWPALNSICDQKRKEYKERWVSAGKKIGESEAYLKGGEGSAPVTAVAAPAPTLAEEVKAEEPVKA</sequence>
<protein>
    <submittedName>
        <fullName evidence="3">Phosphatidylinositol transfer protein</fullName>
    </submittedName>
</protein>
<dbReference type="FunFam" id="3.40.525.10:FF:000013">
    <property type="entry name" value="Phosphatidylinositol transfer protein PDR16"/>
    <property type="match status" value="1"/>
</dbReference>
<dbReference type="PANTHER" id="PTHR45824">
    <property type="entry name" value="GH16843P"/>
    <property type="match status" value="1"/>
</dbReference>
<dbReference type="SMART" id="SM00516">
    <property type="entry name" value="SEC14"/>
    <property type="match status" value="1"/>
</dbReference>
<dbReference type="AlphaFoldDB" id="A0A6A6QDH7"/>
<dbReference type="CDD" id="cd00170">
    <property type="entry name" value="SEC14"/>
    <property type="match status" value="1"/>
</dbReference>
<accession>A0A6A6QDH7</accession>
<evidence type="ECO:0000259" key="2">
    <source>
        <dbReference type="PROSITE" id="PS50191"/>
    </source>
</evidence>
<feature type="compositionally biased region" description="Polar residues" evidence="1">
    <location>
        <begin position="1"/>
        <end position="15"/>
    </location>
</feature>
<feature type="compositionally biased region" description="Pro residues" evidence="1">
    <location>
        <begin position="61"/>
        <end position="72"/>
    </location>
</feature>
<dbReference type="PROSITE" id="PS50191">
    <property type="entry name" value="CRAL_TRIO"/>
    <property type="match status" value="1"/>
</dbReference>
<dbReference type="Pfam" id="PF00650">
    <property type="entry name" value="CRAL_TRIO"/>
    <property type="match status" value="1"/>
</dbReference>
<dbReference type="InterPro" id="IPR001251">
    <property type="entry name" value="CRAL-TRIO_dom"/>
</dbReference>
<evidence type="ECO:0000313" key="4">
    <source>
        <dbReference type="Proteomes" id="UP000799750"/>
    </source>
</evidence>